<reference evidence="1 2" key="1">
    <citation type="submission" date="2017-02" db="EMBL/GenBank/DDBJ databases">
        <title>Draft Genome Sequence of Streptomyces tsukubaensis F601, a Producer of the immunosuppressant tacrolimus FK506.</title>
        <authorList>
            <person name="Zong G."/>
            <person name="Zhong C."/>
            <person name="Fu J."/>
            <person name="Qin R."/>
            <person name="Cao G."/>
        </authorList>
    </citation>
    <scope>NUCLEOTIDE SEQUENCE [LARGE SCALE GENOMIC DNA]</scope>
    <source>
        <strain evidence="1 2">F601</strain>
    </source>
</reference>
<gene>
    <name evidence="1" type="ORF">B1H18_21520</name>
</gene>
<keyword evidence="2" id="KW-1185">Reference proteome</keyword>
<protein>
    <submittedName>
        <fullName evidence="1">Uncharacterized protein</fullName>
    </submittedName>
</protein>
<dbReference type="Proteomes" id="UP000190539">
    <property type="component" value="Unassembled WGS sequence"/>
</dbReference>
<organism evidence="1 2">
    <name type="scientific">Streptomyces tsukubensis</name>
    <dbReference type="NCBI Taxonomy" id="83656"/>
    <lineage>
        <taxon>Bacteria</taxon>
        <taxon>Bacillati</taxon>
        <taxon>Actinomycetota</taxon>
        <taxon>Actinomycetes</taxon>
        <taxon>Kitasatosporales</taxon>
        <taxon>Streptomycetaceae</taxon>
        <taxon>Streptomyces</taxon>
    </lineage>
</organism>
<dbReference type="STRING" id="83656.B1H18_21520"/>
<sequence length="315" mass="35915">MFYHGSFTYDQDNTLAYHVVPWIHTEWPDGSGFRNPDSWERGWSGTTWEKFNDPDGIPYWSFYYSKPLRRLYAGRKNEPKVDIYDRVGSDHRRTGTLPALGCHFNGNDGIWDLVVDSEETIYAIIGNEVHKGSPTKNGGFEEEVYYSTPKASRLALARTSSKTYVIASSVYAGEAALYRISPVLKEGRADIINVPKSWNVTTPPVIVETRRKTFWVSTGGTYAIWGDVDRPDDQAQWNYFDEKHHAGTDAQYSAPGVKDGKVYWLSTWGGKPWVYCLDPLNPPHGNIPSSQTAMRPEQFDWNVYNRSVNMAWVDC</sequence>
<evidence type="ECO:0000313" key="1">
    <source>
        <dbReference type="EMBL" id="OON76204.1"/>
    </source>
</evidence>
<proteinExistence type="predicted"/>
<dbReference type="AlphaFoldDB" id="A0A1V4A5G2"/>
<evidence type="ECO:0000313" key="2">
    <source>
        <dbReference type="Proteomes" id="UP000190539"/>
    </source>
</evidence>
<name>A0A1V4A5G2_9ACTN</name>
<accession>A0A1V4A5G2</accession>
<dbReference type="EMBL" id="MVFC01000019">
    <property type="protein sequence ID" value="OON76204.1"/>
    <property type="molecule type" value="Genomic_DNA"/>
</dbReference>
<comment type="caution">
    <text evidence="1">The sequence shown here is derived from an EMBL/GenBank/DDBJ whole genome shotgun (WGS) entry which is preliminary data.</text>
</comment>